<evidence type="ECO:0000313" key="1">
    <source>
        <dbReference type="EMBL" id="BCO11441.1"/>
    </source>
</evidence>
<protein>
    <submittedName>
        <fullName evidence="1">Uncharacterized protein</fullName>
    </submittedName>
</protein>
<accession>A0A7R7IZA7</accession>
<sequence length="38" mass="3969">MPPLRGQEPSGAYLCIGPLLLLPLEGGTQPLQIPITSP</sequence>
<name>A0A7R7IZA7_9BACT</name>
<evidence type="ECO:0000313" key="2">
    <source>
        <dbReference type="Proteomes" id="UP000515472"/>
    </source>
</evidence>
<dbReference type="EMBL" id="AP023213">
    <property type="protein sequence ID" value="BCO11441.1"/>
    <property type="molecule type" value="Genomic_DNA"/>
</dbReference>
<reference evidence="1 2" key="1">
    <citation type="submission" date="2020-06" db="EMBL/GenBank/DDBJ databases">
        <title>Interaction of electrochemicaly active bacteria, Geobacter bremensis R4 on different carbon anode.</title>
        <authorList>
            <person name="Meng L."/>
            <person name="Yoshida N."/>
        </authorList>
    </citation>
    <scope>NUCLEOTIDE SEQUENCE [LARGE SCALE GENOMIC DNA]</scope>
    <source>
        <strain evidence="1 2">R4</strain>
    </source>
</reference>
<gene>
    <name evidence="1" type="ORF">GEOBRER4_n2553</name>
</gene>
<proteinExistence type="predicted"/>
<organism evidence="1 2">
    <name type="scientific">Citrifermentans bremense</name>
    <dbReference type="NCBI Taxonomy" id="60035"/>
    <lineage>
        <taxon>Bacteria</taxon>
        <taxon>Pseudomonadati</taxon>
        <taxon>Thermodesulfobacteriota</taxon>
        <taxon>Desulfuromonadia</taxon>
        <taxon>Geobacterales</taxon>
        <taxon>Geobacteraceae</taxon>
        <taxon>Citrifermentans</taxon>
    </lineage>
</organism>
<dbReference type="Proteomes" id="UP000515472">
    <property type="component" value="Chromosome"/>
</dbReference>
<keyword evidence="2" id="KW-1185">Reference proteome</keyword>
<dbReference type="AlphaFoldDB" id="A0A7R7IZA7"/>